<dbReference type="InterPro" id="IPR022907">
    <property type="entry name" value="VapC_family"/>
</dbReference>
<evidence type="ECO:0000313" key="7">
    <source>
        <dbReference type="EMBL" id="PSJ04868.1"/>
    </source>
</evidence>
<keyword evidence="1 5" id="KW-1277">Toxin-antitoxin system</keyword>
<comment type="similarity">
    <text evidence="5">Belongs to the PINc/VapC protein family.</text>
</comment>
<dbReference type="AlphaFoldDB" id="A0A2P7MUE3"/>
<comment type="cofactor">
    <cofactor evidence="5">
        <name>Mg(2+)</name>
        <dbReference type="ChEBI" id="CHEBI:18420"/>
    </cofactor>
</comment>
<keyword evidence="5" id="KW-0460">Magnesium</keyword>
<dbReference type="SUPFAM" id="SSF88723">
    <property type="entry name" value="PIN domain-like"/>
    <property type="match status" value="1"/>
</dbReference>
<dbReference type="Proteomes" id="UP000243002">
    <property type="component" value="Unassembled WGS sequence"/>
</dbReference>
<evidence type="ECO:0000256" key="1">
    <source>
        <dbReference type="ARBA" id="ARBA00022649"/>
    </source>
</evidence>
<dbReference type="Pfam" id="PF01850">
    <property type="entry name" value="PIN"/>
    <property type="match status" value="1"/>
</dbReference>
<dbReference type="EMBL" id="PXXO01000009">
    <property type="protein sequence ID" value="PSJ04868.1"/>
    <property type="molecule type" value="Genomic_DNA"/>
</dbReference>
<reference evidence="7 8" key="1">
    <citation type="journal article" date="2018" name="Environ. Microbiol.">
        <title>Ecological and genomic features of two widespread freshwater picocyanobacteria.</title>
        <authorList>
            <person name="Cabello-Yeves P.J."/>
            <person name="Picazo A."/>
            <person name="Camacho A."/>
            <person name="Callieri C."/>
            <person name="Rosselli R."/>
            <person name="Roda-Garcia J.J."/>
            <person name="Coutinho F.H."/>
            <person name="Rodriguez-Valera F."/>
        </authorList>
    </citation>
    <scope>NUCLEOTIDE SEQUENCE [LARGE SCALE GENOMIC DNA]</scope>
    <source>
        <strain evidence="7 8">Tous</strain>
    </source>
</reference>
<dbReference type="InterPro" id="IPR002716">
    <property type="entry name" value="PIN_dom"/>
</dbReference>
<dbReference type="GO" id="GO:0000287">
    <property type="term" value="F:magnesium ion binding"/>
    <property type="evidence" value="ECO:0007669"/>
    <property type="project" value="UniProtKB-UniRule"/>
</dbReference>
<evidence type="ECO:0000256" key="3">
    <source>
        <dbReference type="ARBA" id="ARBA00022723"/>
    </source>
</evidence>
<dbReference type="GO" id="GO:0016787">
    <property type="term" value="F:hydrolase activity"/>
    <property type="evidence" value="ECO:0007669"/>
    <property type="project" value="UniProtKB-KW"/>
</dbReference>
<feature type="binding site" evidence="5">
    <location>
        <position position="8"/>
    </location>
    <ligand>
        <name>Mg(2+)</name>
        <dbReference type="ChEBI" id="CHEBI:18420"/>
    </ligand>
</feature>
<dbReference type="EC" id="3.1.-.-" evidence="5"/>
<dbReference type="Gene3D" id="3.40.50.1010">
    <property type="entry name" value="5'-nuclease"/>
    <property type="match status" value="1"/>
</dbReference>
<organism evidence="7 8">
    <name type="scientific">Cyanobium usitatum str. Tous</name>
    <dbReference type="NCBI Taxonomy" id="2116684"/>
    <lineage>
        <taxon>Bacteria</taxon>
        <taxon>Bacillati</taxon>
        <taxon>Cyanobacteriota</taxon>
        <taxon>Cyanophyceae</taxon>
        <taxon>Synechococcales</taxon>
        <taxon>Prochlorococcaceae</taxon>
        <taxon>Cyanobium</taxon>
    </lineage>
</organism>
<dbReference type="GO" id="GO:0090729">
    <property type="term" value="F:toxin activity"/>
    <property type="evidence" value="ECO:0007669"/>
    <property type="project" value="UniProtKB-KW"/>
</dbReference>
<evidence type="ECO:0000256" key="2">
    <source>
        <dbReference type="ARBA" id="ARBA00022722"/>
    </source>
</evidence>
<protein>
    <recommendedName>
        <fullName evidence="5">Ribonuclease VapC</fullName>
        <shortName evidence="5">RNase VapC</shortName>
        <ecNumber evidence="5">3.1.-.-</ecNumber>
    </recommendedName>
    <alternativeName>
        <fullName evidence="5">Toxin VapC</fullName>
    </alternativeName>
</protein>
<dbReference type="CDD" id="cd18683">
    <property type="entry name" value="PIN_VapC-like"/>
    <property type="match status" value="1"/>
</dbReference>
<keyword evidence="3 5" id="KW-0479">Metal-binding</keyword>
<evidence type="ECO:0000256" key="4">
    <source>
        <dbReference type="ARBA" id="ARBA00022801"/>
    </source>
</evidence>
<feature type="domain" description="PIN" evidence="6">
    <location>
        <begin position="6"/>
        <end position="123"/>
    </location>
</feature>
<comment type="function">
    <text evidence="5">Toxic component of a toxin-antitoxin (TA) system. An RNase.</text>
</comment>
<dbReference type="RefSeq" id="WP_106632428.1">
    <property type="nucleotide sequence ID" value="NZ_PXXO01000009.1"/>
</dbReference>
<keyword evidence="5" id="KW-0800">Toxin</keyword>
<dbReference type="InterPro" id="IPR029060">
    <property type="entry name" value="PIN-like_dom_sf"/>
</dbReference>
<sequence length="134" mass="14894">MTLPVALDTNLLVRLLTNDDPEQARRVADLIDDSSACFVPITVVLELEWVLRGAYQLPREAIIRAFRGLNAIRQLHLEQEEQVLQALEAYAKGLDFADALHLLRSEGCAALVSFDRAFVRKAGELALTPAVQQL</sequence>
<dbReference type="OrthoDB" id="32974at2"/>
<keyword evidence="2 5" id="KW-0540">Nuclease</keyword>
<dbReference type="HAMAP" id="MF_00265">
    <property type="entry name" value="VapC_Nob1"/>
    <property type="match status" value="1"/>
</dbReference>
<feature type="binding site" evidence="5">
    <location>
        <position position="98"/>
    </location>
    <ligand>
        <name>Mg(2+)</name>
        <dbReference type="ChEBI" id="CHEBI:18420"/>
    </ligand>
</feature>
<gene>
    <name evidence="5" type="primary">vapC</name>
    <name evidence="7" type="ORF">C7K55_09215</name>
</gene>
<keyword evidence="4 5" id="KW-0378">Hydrolase</keyword>
<comment type="caution">
    <text evidence="7">The sequence shown here is derived from an EMBL/GenBank/DDBJ whole genome shotgun (WGS) entry which is preliminary data.</text>
</comment>
<name>A0A2P7MUE3_9CYAN</name>
<evidence type="ECO:0000313" key="8">
    <source>
        <dbReference type="Proteomes" id="UP000243002"/>
    </source>
</evidence>
<keyword evidence="8" id="KW-1185">Reference proteome</keyword>
<dbReference type="GO" id="GO:0004540">
    <property type="term" value="F:RNA nuclease activity"/>
    <property type="evidence" value="ECO:0007669"/>
    <property type="project" value="InterPro"/>
</dbReference>
<evidence type="ECO:0000259" key="6">
    <source>
        <dbReference type="Pfam" id="PF01850"/>
    </source>
</evidence>
<accession>A0A2P7MUE3</accession>
<evidence type="ECO:0000256" key="5">
    <source>
        <dbReference type="HAMAP-Rule" id="MF_00265"/>
    </source>
</evidence>
<proteinExistence type="inferred from homology"/>